<evidence type="ECO:0000256" key="1">
    <source>
        <dbReference type="SAM" id="Phobius"/>
    </source>
</evidence>
<dbReference type="PATRIC" id="fig|1348973.3.peg.1094"/>
<dbReference type="RefSeq" id="WP_081585630.1">
    <property type="nucleotide sequence ID" value="NZ_JJRY01000003.1"/>
</dbReference>
<keyword evidence="1" id="KW-1133">Transmembrane helix</keyword>
<dbReference type="OrthoDB" id="2911297at2"/>
<dbReference type="InterPro" id="IPR030888">
    <property type="entry name" value="Put_ccm"/>
</dbReference>
<dbReference type="Proteomes" id="UP000027936">
    <property type="component" value="Unassembled WGS sequence"/>
</dbReference>
<protein>
    <recommendedName>
        <fullName evidence="4">CcmD family protein</fullName>
    </recommendedName>
</protein>
<proteinExistence type="predicted"/>
<dbReference type="EMBL" id="JJRY01000003">
    <property type="protein sequence ID" value="KEF39359.1"/>
    <property type="molecule type" value="Genomic_DNA"/>
</dbReference>
<comment type="caution">
    <text evidence="2">The sequence shown here is derived from an EMBL/GenBank/DDBJ whole genome shotgun (WGS) entry which is preliminary data.</text>
</comment>
<dbReference type="NCBIfam" id="TIGR04391">
    <property type="entry name" value="CcmD_alt_fam"/>
    <property type="match status" value="1"/>
</dbReference>
<keyword evidence="1" id="KW-0812">Transmembrane</keyword>
<dbReference type="AlphaFoldDB" id="A0A072NNV4"/>
<evidence type="ECO:0000313" key="3">
    <source>
        <dbReference type="Proteomes" id="UP000027936"/>
    </source>
</evidence>
<keyword evidence="1" id="KW-0472">Membrane</keyword>
<evidence type="ECO:0008006" key="4">
    <source>
        <dbReference type="Google" id="ProtNLM"/>
    </source>
</evidence>
<name>A0A072NNV4_SCHAZ</name>
<accession>A0A072NNV4</accession>
<sequence length="46" mass="5432">MNYLFMAYTIIWALIAIYIVVLGKRQGKIVKELEFIEELKKVNEAK</sequence>
<evidence type="ECO:0000313" key="2">
    <source>
        <dbReference type="EMBL" id="KEF39359.1"/>
    </source>
</evidence>
<feature type="transmembrane region" description="Helical" evidence="1">
    <location>
        <begin position="6"/>
        <end position="23"/>
    </location>
</feature>
<organism evidence="2 3">
    <name type="scientific">Schinkia azotoformans MEV2011</name>
    <dbReference type="NCBI Taxonomy" id="1348973"/>
    <lineage>
        <taxon>Bacteria</taxon>
        <taxon>Bacillati</taxon>
        <taxon>Bacillota</taxon>
        <taxon>Bacilli</taxon>
        <taxon>Bacillales</taxon>
        <taxon>Bacillaceae</taxon>
        <taxon>Calidifontibacillus/Schinkia group</taxon>
        <taxon>Schinkia</taxon>
    </lineage>
</organism>
<reference evidence="2 3" key="1">
    <citation type="submission" date="2014-04" db="EMBL/GenBank/DDBJ databases">
        <title>Draft genome sequence of Bacillus azotoformans MEV2011, a (co-) denitrifying strain unable to grow in the presence of oxygen.</title>
        <authorList>
            <person name="Nielsen M."/>
            <person name="Schreiber L."/>
            <person name="Finster K."/>
            <person name="Schramm A."/>
        </authorList>
    </citation>
    <scope>NUCLEOTIDE SEQUENCE [LARGE SCALE GENOMIC DNA]</scope>
    <source>
        <strain evidence="2 3">MEV2011</strain>
    </source>
</reference>
<gene>
    <name evidence="2" type="ORF">M670_01122</name>
</gene>